<proteinExistence type="predicted"/>
<accession>A0A0A8ZEB4</accession>
<evidence type="ECO:0000313" key="1">
    <source>
        <dbReference type="EMBL" id="JAD37111.1"/>
    </source>
</evidence>
<reference evidence="1" key="1">
    <citation type="submission" date="2014-09" db="EMBL/GenBank/DDBJ databases">
        <authorList>
            <person name="Magalhaes I.L.F."/>
            <person name="Oliveira U."/>
            <person name="Santos F.R."/>
            <person name="Vidigal T.H.D.A."/>
            <person name="Brescovit A.D."/>
            <person name="Santos A.J."/>
        </authorList>
    </citation>
    <scope>NUCLEOTIDE SEQUENCE</scope>
    <source>
        <tissue evidence="1">Shoot tissue taken approximately 20 cm above the soil surface</tissue>
    </source>
</reference>
<protein>
    <submittedName>
        <fullName evidence="1">Uncharacterized protein</fullName>
    </submittedName>
</protein>
<sequence>MMAQQQEQEDHLLFEMVAGQTIITQSRGTFS</sequence>
<dbReference type="AlphaFoldDB" id="A0A0A8ZEB4"/>
<organism evidence="1">
    <name type="scientific">Arundo donax</name>
    <name type="common">Giant reed</name>
    <name type="synonym">Donax arundinaceus</name>
    <dbReference type="NCBI Taxonomy" id="35708"/>
    <lineage>
        <taxon>Eukaryota</taxon>
        <taxon>Viridiplantae</taxon>
        <taxon>Streptophyta</taxon>
        <taxon>Embryophyta</taxon>
        <taxon>Tracheophyta</taxon>
        <taxon>Spermatophyta</taxon>
        <taxon>Magnoliopsida</taxon>
        <taxon>Liliopsida</taxon>
        <taxon>Poales</taxon>
        <taxon>Poaceae</taxon>
        <taxon>PACMAD clade</taxon>
        <taxon>Arundinoideae</taxon>
        <taxon>Arundineae</taxon>
        <taxon>Arundo</taxon>
    </lineage>
</organism>
<reference evidence="1" key="2">
    <citation type="journal article" date="2015" name="Data Brief">
        <title>Shoot transcriptome of the giant reed, Arundo donax.</title>
        <authorList>
            <person name="Barrero R.A."/>
            <person name="Guerrero F.D."/>
            <person name="Moolhuijzen P."/>
            <person name="Goolsby J.A."/>
            <person name="Tidwell J."/>
            <person name="Bellgard S.E."/>
            <person name="Bellgard M.I."/>
        </authorList>
    </citation>
    <scope>NUCLEOTIDE SEQUENCE</scope>
    <source>
        <tissue evidence="1">Shoot tissue taken approximately 20 cm above the soil surface</tissue>
    </source>
</reference>
<dbReference type="EMBL" id="GBRH01260784">
    <property type="protein sequence ID" value="JAD37111.1"/>
    <property type="molecule type" value="Transcribed_RNA"/>
</dbReference>
<name>A0A0A8ZEB4_ARUDO</name>